<evidence type="ECO:0000256" key="3">
    <source>
        <dbReference type="ARBA" id="ARBA00022821"/>
    </source>
</evidence>
<evidence type="ECO:0000313" key="11">
    <source>
        <dbReference type="Proteomes" id="UP001497457"/>
    </source>
</evidence>
<dbReference type="Gene3D" id="3.80.10.10">
    <property type="entry name" value="Ribonuclease Inhibitor"/>
    <property type="match status" value="2"/>
</dbReference>
<keyword evidence="5" id="KW-0472">Membrane</keyword>
<dbReference type="InterPro" id="IPR027417">
    <property type="entry name" value="P-loop_NTPase"/>
</dbReference>
<accession>A0ABC9H1U1</accession>
<dbReference type="EMBL" id="CAXIPR030001033">
    <property type="protein sequence ID" value="CAM0147803.1"/>
    <property type="molecule type" value="Genomic_DNA"/>
</dbReference>
<feature type="domain" description="Disease resistance protein winged helix" evidence="8">
    <location>
        <begin position="418"/>
        <end position="484"/>
    </location>
</feature>
<feature type="transmembrane region" description="Helical" evidence="5">
    <location>
        <begin position="5"/>
        <end position="25"/>
    </location>
</feature>
<dbReference type="GO" id="GO:0002758">
    <property type="term" value="P:innate immune response-activating signaling pathway"/>
    <property type="evidence" value="ECO:0007669"/>
    <property type="project" value="UniProtKB-ARBA"/>
</dbReference>
<evidence type="ECO:0000313" key="10">
    <source>
        <dbReference type="EMBL" id="CAM0147803.1"/>
    </source>
</evidence>
<dbReference type="EMBL" id="OZ075127">
    <property type="protein sequence ID" value="CAL4945435.1"/>
    <property type="molecule type" value="Genomic_DNA"/>
</dbReference>
<keyword evidence="4" id="KW-0067">ATP-binding</keyword>
<keyword evidence="5" id="KW-1133">Transmembrane helix</keyword>
<evidence type="ECO:0000259" key="6">
    <source>
        <dbReference type="Pfam" id="PF00931"/>
    </source>
</evidence>
<evidence type="ECO:0000256" key="5">
    <source>
        <dbReference type="SAM" id="Phobius"/>
    </source>
</evidence>
<comment type="similarity">
    <text evidence="1">Belongs to the disease resistance NB-LRR family.</text>
</comment>
<dbReference type="InterPro" id="IPR036388">
    <property type="entry name" value="WH-like_DNA-bd_sf"/>
</dbReference>
<dbReference type="Gene3D" id="1.10.10.10">
    <property type="entry name" value="Winged helix-like DNA-binding domain superfamily/Winged helix DNA-binding domain"/>
    <property type="match status" value="1"/>
</dbReference>
<dbReference type="PANTHER" id="PTHR33463">
    <property type="entry name" value="NB-ARC DOMAIN-CONTAINING PROTEIN-RELATED"/>
    <property type="match status" value="1"/>
</dbReference>
<dbReference type="SUPFAM" id="SSF52058">
    <property type="entry name" value="L domain-like"/>
    <property type="match status" value="1"/>
</dbReference>
<dbReference type="Gene3D" id="3.40.50.300">
    <property type="entry name" value="P-loop containing nucleotide triphosphate hydrolases"/>
    <property type="match status" value="1"/>
</dbReference>
<keyword evidence="11" id="KW-1185">Reference proteome</keyword>
<evidence type="ECO:0008006" key="12">
    <source>
        <dbReference type="Google" id="ProtNLM"/>
    </source>
</evidence>
<dbReference type="InterPro" id="IPR058922">
    <property type="entry name" value="WHD_DRP"/>
</dbReference>
<gene>
    <name evidence="10" type="ORF">URODEC1_LOCUS121182</name>
    <name evidence="9" type="ORF">URODEC1_LOCUS35456</name>
</gene>
<dbReference type="InterPro" id="IPR032675">
    <property type="entry name" value="LRR_dom_sf"/>
</dbReference>
<keyword evidence="5" id="KW-0812">Transmembrane</keyword>
<dbReference type="InterPro" id="IPR050905">
    <property type="entry name" value="Plant_NBS-LRR"/>
</dbReference>
<dbReference type="InterPro" id="IPR002182">
    <property type="entry name" value="NB-ARC"/>
</dbReference>
<organism evidence="10 11">
    <name type="scientific">Urochloa decumbens</name>
    <dbReference type="NCBI Taxonomy" id="240449"/>
    <lineage>
        <taxon>Eukaryota</taxon>
        <taxon>Viridiplantae</taxon>
        <taxon>Streptophyta</taxon>
        <taxon>Embryophyta</taxon>
        <taxon>Tracheophyta</taxon>
        <taxon>Spermatophyta</taxon>
        <taxon>Magnoliopsida</taxon>
        <taxon>Liliopsida</taxon>
        <taxon>Poales</taxon>
        <taxon>Poaceae</taxon>
        <taxon>PACMAD clade</taxon>
        <taxon>Panicoideae</taxon>
        <taxon>Panicodae</taxon>
        <taxon>Paniceae</taxon>
        <taxon>Melinidinae</taxon>
        <taxon>Urochloa</taxon>
    </lineage>
</organism>
<dbReference type="FunFam" id="1.10.8.430:FF:000003">
    <property type="entry name" value="Probable disease resistance protein At5g66910"/>
    <property type="match status" value="1"/>
</dbReference>
<evidence type="ECO:0000256" key="4">
    <source>
        <dbReference type="ARBA" id="ARBA00022840"/>
    </source>
</evidence>
<evidence type="ECO:0000256" key="1">
    <source>
        <dbReference type="ARBA" id="ARBA00008894"/>
    </source>
</evidence>
<dbReference type="PRINTS" id="PR00364">
    <property type="entry name" value="DISEASERSIST"/>
</dbReference>
<dbReference type="GO" id="GO:0042742">
    <property type="term" value="P:defense response to bacterium"/>
    <property type="evidence" value="ECO:0007669"/>
    <property type="project" value="UniProtKB-ARBA"/>
</dbReference>
<protein>
    <recommendedName>
        <fullName evidence="12">NB-ARC domain-containing protein</fullName>
    </recommendedName>
</protein>
<sequence length="898" mass="102988">MQSAVWSIIASIFTSVLVLVISKWWDPIARYLGYPFDVRRRVNDLVDKVQRLHEIKHDLRRLDPYPSSERCKGWVDDVQDLCHKAQAIKIGYDRCGLNYFKRCSLGEKANMELKKAIDLVGRGNELVKEAKGRPHPVLDVLPQHRQDQLWGMDSYKEKVRHFIQDNSTKSGLLGIWGMGGVGKTSLLKLVRDSSAEYAPCFDHVLFVQAGRGGGVGKMQKAVVAIMGLPVMPDEISQEGIIYNHLKDKNFILLIDDLWGYLDLKDVGIPMPLGRVRVVPVQEYRRKVVFTTRSKHVCGQMGCPNNSIRLECLSQDDAWKLFEDKVGKEIIKNTQLGILAREIVDECCGLPMALCTIGKAMSTKEDPKEWKSAINLLKESKLREITNTDEELFECLKFSYDEMAENWRNCFLMCPLWVKDKNIPKEKLIEWWVGLGFLDASNPSNEGYSIINCLVNASMLEKGDNGLDSTENSHVKMHRMIRNMALWIANDRGHQNIWLPHSDHRVAFPEEEWCKVERAWISSTDTSRWSSSIRCPHLLMLVARPPFLLQFVPNFEEITFLDLEGANIGEFPLVICGLDKLQYLNLSASKFDGLPLELTELSNLKYLHIRGIGSLQKIPKGLISKLKKLQLLDLFCSGTMSDKVQFLPSLMEQLASKTIYLLYFGITVHTGADIKELGCLSSVRTQALCMDRFEDESHLNKIDLELLSCLENMQELTITRSSVNELELEPKEHTDYDEYGLLPDIEFLELRHLSKLQEVTWKNSGLNIRVVVIGSCAKLRHATWVQQLQSLQELTISDCPKLEQVIDDAEANQRAGIFRQLRKLKLEQLPELFHISEQGFPFEELSYVRVDKCEKLMFIKIQRRINQQKIRIDCNRDWWTSSVENKEIANPLFVPTFCL</sequence>
<dbReference type="Pfam" id="PF00931">
    <property type="entry name" value="NB-ARC"/>
    <property type="match status" value="1"/>
</dbReference>
<evidence type="ECO:0000259" key="8">
    <source>
        <dbReference type="Pfam" id="PF23559"/>
    </source>
</evidence>
<proteinExistence type="inferred from homology"/>
<dbReference type="InterPro" id="IPR042197">
    <property type="entry name" value="Apaf_helical"/>
</dbReference>
<dbReference type="Pfam" id="PF23559">
    <property type="entry name" value="WHD_DRP"/>
    <property type="match status" value="1"/>
</dbReference>
<keyword evidence="4" id="KW-0547">Nucleotide-binding</keyword>
<dbReference type="Pfam" id="PF23247">
    <property type="entry name" value="LRR_RPS2"/>
    <property type="match status" value="1"/>
</dbReference>
<reference evidence="10 11" key="1">
    <citation type="submission" date="2024-10" db="EMBL/GenBank/DDBJ databases">
        <authorList>
            <person name="Ryan C."/>
        </authorList>
    </citation>
    <scope>NUCLEOTIDE SEQUENCE [LARGE SCALE GENOMIC DNA]</scope>
</reference>
<dbReference type="FunFam" id="1.10.10.10:FF:000322">
    <property type="entry name" value="Probable disease resistance protein At1g63360"/>
    <property type="match status" value="1"/>
</dbReference>
<dbReference type="Proteomes" id="UP001497457">
    <property type="component" value="Unassembled WGS sequence"/>
</dbReference>
<dbReference type="SUPFAM" id="SSF52540">
    <property type="entry name" value="P-loop containing nucleoside triphosphate hydrolases"/>
    <property type="match status" value="1"/>
</dbReference>
<evidence type="ECO:0000313" key="9">
    <source>
        <dbReference type="EMBL" id="CAL4945435.1"/>
    </source>
</evidence>
<evidence type="ECO:0000259" key="7">
    <source>
        <dbReference type="Pfam" id="PF23247"/>
    </source>
</evidence>
<evidence type="ECO:0000256" key="2">
    <source>
        <dbReference type="ARBA" id="ARBA00022737"/>
    </source>
</evidence>
<dbReference type="AlphaFoldDB" id="A0ABC9H1U1"/>
<feature type="domain" description="NB-ARC" evidence="6">
    <location>
        <begin position="156"/>
        <end position="327"/>
    </location>
</feature>
<dbReference type="GO" id="GO:0005524">
    <property type="term" value="F:ATP binding"/>
    <property type="evidence" value="ECO:0007669"/>
    <property type="project" value="UniProtKB-KW"/>
</dbReference>
<keyword evidence="3" id="KW-0611">Plant defense</keyword>
<dbReference type="Proteomes" id="UP001497457">
    <property type="component" value="Chromosome 17b"/>
</dbReference>
<dbReference type="Gene3D" id="1.10.8.430">
    <property type="entry name" value="Helical domain of apoptotic protease-activating factors"/>
    <property type="match status" value="1"/>
</dbReference>
<name>A0ABC9H1U1_9POAL</name>
<keyword evidence="2" id="KW-0677">Repeat</keyword>
<dbReference type="InterPro" id="IPR057135">
    <property type="entry name" value="At4g27190-like_LRR"/>
</dbReference>
<feature type="domain" description="Disease resistance protein At4g27190-like leucine-rich repeats" evidence="7">
    <location>
        <begin position="766"/>
        <end position="856"/>
    </location>
</feature>
<dbReference type="GO" id="GO:0009626">
    <property type="term" value="P:plant-type hypersensitive response"/>
    <property type="evidence" value="ECO:0007669"/>
    <property type="project" value="UniProtKB-ARBA"/>
</dbReference>